<dbReference type="KEGG" id="dbr:Deba_1408"/>
<feature type="coiled-coil region" evidence="1">
    <location>
        <begin position="46"/>
        <end position="163"/>
    </location>
</feature>
<dbReference type="RefSeq" id="WP_013258229.1">
    <property type="nucleotide sequence ID" value="NC_014365.1"/>
</dbReference>
<evidence type="ECO:0000313" key="4">
    <source>
        <dbReference type="EMBL" id="ADK84776.1"/>
    </source>
</evidence>
<dbReference type="AlphaFoldDB" id="E1QGT3"/>
<dbReference type="InterPro" id="IPR003743">
    <property type="entry name" value="Zf-RING_7"/>
</dbReference>
<evidence type="ECO:0000259" key="3">
    <source>
        <dbReference type="Pfam" id="PF24481"/>
    </source>
</evidence>
<dbReference type="HOGENOM" id="CLU_073076_2_2_7"/>
<evidence type="ECO:0000256" key="1">
    <source>
        <dbReference type="SAM" id="Coils"/>
    </source>
</evidence>
<dbReference type="Pfam" id="PF02591">
    <property type="entry name" value="Zn_ribbon_9"/>
    <property type="match status" value="1"/>
</dbReference>
<dbReference type="Pfam" id="PF24481">
    <property type="entry name" value="CT398_CC"/>
    <property type="match status" value="1"/>
</dbReference>
<accession>E1QGT3</accession>
<dbReference type="EMBL" id="CP002085">
    <property type="protein sequence ID" value="ADK84776.1"/>
    <property type="molecule type" value="Genomic_DNA"/>
</dbReference>
<evidence type="ECO:0000259" key="2">
    <source>
        <dbReference type="Pfam" id="PF02591"/>
    </source>
</evidence>
<feature type="domain" description="CT398-like coiled coil hairpin" evidence="3">
    <location>
        <begin position="11"/>
        <end position="185"/>
    </location>
</feature>
<dbReference type="Gene3D" id="1.10.287.1490">
    <property type="match status" value="1"/>
</dbReference>
<sequence>MIEQLRLLVKLQTVDKTAYELEQELGRIPARLAELDQIEQSLHSEQNIVQAELDQAAKIRKELERRAEELRARQRKAESRLMGAKAQKEYQAATAEIDEAKDSIKETDDLLIEAMERHEALAAKAGALGEKLAAAVAGAEEERANLAQRKAHLEGQIQQLQGQRKTMTCGIDAQLLSEYDFIRPRRQGVAVAPVSGGSCGVCHMNMPPQQYNELQRMDKIMRCSSCQRLVYWADSDQFNDL</sequence>
<keyword evidence="5" id="KW-1185">Reference proteome</keyword>
<keyword evidence="1" id="KW-0175">Coiled coil</keyword>
<gene>
    <name evidence="4" type="ordered locus">Deba_1408</name>
</gene>
<dbReference type="Proteomes" id="UP000009047">
    <property type="component" value="Chromosome"/>
</dbReference>
<name>E1QGT3_DESB2</name>
<dbReference type="PANTHER" id="PTHR39082">
    <property type="entry name" value="PHOSPHOLIPASE C-BETA-2-RELATED"/>
    <property type="match status" value="1"/>
</dbReference>
<feature type="domain" description="C4-type zinc ribbon" evidence="2">
    <location>
        <begin position="198"/>
        <end position="229"/>
    </location>
</feature>
<dbReference type="eggNOG" id="COG1579">
    <property type="taxonomic scope" value="Bacteria"/>
</dbReference>
<evidence type="ECO:0000313" key="5">
    <source>
        <dbReference type="Proteomes" id="UP000009047"/>
    </source>
</evidence>
<proteinExistence type="predicted"/>
<protein>
    <submittedName>
        <fullName evidence="4">Uncharacterized protein</fullName>
    </submittedName>
</protein>
<dbReference type="InterPro" id="IPR056003">
    <property type="entry name" value="CT398_CC_hairpin"/>
</dbReference>
<dbReference type="PANTHER" id="PTHR39082:SF1">
    <property type="entry name" value="SCAVENGER RECEPTOR CLASS A MEMBER 3"/>
    <property type="match status" value="1"/>
</dbReference>
<dbReference type="STRING" id="644282.Deba_1408"/>
<dbReference type="InterPro" id="IPR052376">
    <property type="entry name" value="Oxidative_Scav/Glycosyltrans"/>
</dbReference>
<reference evidence="4 5" key="1">
    <citation type="journal article" date="2010" name="Stand. Genomic Sci.">
        <title>Complete genome sequence of Desulfarculus baarsii type strain (2st14).</title>
        <authorList>
            <person name="Sun H."/>
            <person name="Spring S."/>
            <person name="Lapidus A."/>
            <person name="Davenport K."/>
            <person name="Del Rio T.G."/>
            <person name="Tice H."/>
            <person name="Nolan M."/>
            <person name="Copeland A."/>
            <person name="Cheng J.F."/>
            <person name="Lucas S."/>
            <person name="Tapia R."/>
            <person name="Goodwin L."/>
            <person name="Pitluck S."/>
            <person name="Ivanova N."/>
            <person name="Pagani I."/>
            <person name="Mavromatis K."/>
            <person name="Ovchinnikova G."/>
            <person name="Pati A."/>
            <person name="Chen A."/>
            <person name="Palaniappan K."/>
            <person name="Hauser L."/>
            <person name="Chang Y.J."/>
            <person name="Jeffries C.D."/>
            <person name="Detter J.C."/>
            <person name="Han C."/>
            <person name="Rohde M."/>
            <person name="Brambilla E."/>
            <person name="Goker M."/>
            <person name="Woyke T."/>
            <person name="Bristow J."/>
            <person name="Eisen J.A."/>
            <person name="Markowitz V."/>
            <person name="Hugenholtz P."/>
            <person name="Kyrpides N.C."/>
            <person name="Klenk H.P."/>
            <person name="Land M."/>
        </authorList>
    </citation>
    <scope>NUCLEOTIDE SEQUENCE [LARGE SCALE GENOMIC DNA]</scope>
    <source>
        <strain evidence="5">ATCC 33931 / DSM 2075 / LMG 7858 / VKM B-1802 / 2st14</strain>
    </source>
</reference>
<organism evidence="4 5">
    <name type="scientific">Desulfarculus baarsii (strain ATCC 33931 / DSM 2075 / LMG 7858 / VKM B-1802 / 2st14)</name>
    <dbReference type="NCBI Taxonomy" id="644282"/>
    <lineage>
        <taxon>Bacteria</taxon>
        <taxon>Pseudomonadati</taxon>
        <taxon>Thermodesulfobacteriota</taxon>
        <taxon>Desulfarculia</taxon>
        <taxon>Desulfarculales</taxon>
        <taxon>Desulfarculaceae</taxon>
        <taxon>Desulfarculus</taxon>
    </lineage>
</organism>